<feature type="compositionally biased region" description="Basic and acidic residues" evidence="1">
    <location>
        <begin position="57"/>
        <end position="68"/>
    </location>
</feature>
<sequence>MTREIINPRWGNEEKTHIIAGFRYDDGRVLTASITNVGDAAENPDWKEIMESFGEEALDKNTKDSLDRHRQRKAKQMEDKSVEMERRKKEELFNAKAEAFEIDLVKNSKNRAVKNKIRRASSITEVLVYTALLHMLEDPLAAPSSETENSSVA</sequence>
<name>A0A6J7WX14_9CAUD</name>
<gene>
    <name evidence="2" type="ORF">UFOVP247_109</name>
</gene>
<evidence type="ECO:0000256" key="1">
    <source>
        <dbReference type="SAM" id="MobiDB-lite"/>
    </source>
</evidence>
<feature type="compositionally biased region" description="Basic and acidic residues" evidence="1">
    <location>
        <begin position="75"/>
        <end position="85"/>
    </location>
</feature>
<dbReference type="EMBL" id="LR798288">
    <property type="protein sequence ID" value="CAB5221212.1"/>
    <property type="molecule type" value="Genomic_DNA"/>
</dbReference>
<proteinExistence type="predicted"/>
<protein>
    <submittedName>
        <fullName evidence="2">Uncharacterized protein</fullName>
    </submittedName>
</protein>
<reference evidence="2" key="1">
    <citation type="submission" date="2020-05" db="EMBL/GenBank/DDBJ databases">
        <authorList>
            <person name="Chiriac C."/>
            <person name="Salcher M."/>
            <person name="Ghai R."/>
            <person name="Kavagutti S V."/>
        </authorList>
    </citation>
    <scope>NUCLEOTIDE SEQUENCE</scope>
</reference>
<evidence type="ECO:0000313" key="2">
    <source>
        <dbReference type="EMBL" id="CAB5221212.1"/>
    </source>
</evidence>
<accession>A0A6J7WX14</accession>
<organism evidence="2">
    <name type="scientific">uncultured Caudovirales phage</name>
    <dbReference type="NCBI Taxonomy" id="2100421"/>
    <lineage>
        <taxon>Viruses</taxon>
        <taxon>Duplodnaviria</taxon>
        <taxon>Heunggongvirae</taxon>
        <taxon>Uroviricota</taxon>
        <taxon>Caudoviricetes</taxon>
        <taxon>Peduoviridae</taxon>
        <taxon>Maltschvirus</taxon>
        <taxon>Maltschvirus maltsch</taxon>
    </lineage>
</organism>
<feature type="region of interest" description="Disordered" evidence="1">
    <location>
        <begin position="57"/>
        <end position="85"/>
    </location>
</feature>